<evidence type="ECO:0000313" key="8">
    <source>
        <dbReference type="Proteomes" id="UP000785679"/>
    </source>
</evidence>
<comment type="subcellular location">
    <subcellularLocation>
        <location evidence="1">Membrane</location>
        <topology evidence="1">Multi-pass membrane protein</topology>
    </subcellularLocation>
</comment>
<feature type="domain" description="Pecanex C-terminal" evidence="6">
    <location>
        <begin position="33"/>
        <end position="154"/>
    </location>
</feature>
<evidence type="ECO:0000256" key="1">
    <source>
        <dbReference type="ARBA" id="ARBA00004141"/>
    </source>
</evidence>
<dbReference type="PANTHER" id="PTHR12372:SF6">
    <property type="entry name" value="PECANEX-LIKE PROTEIN 4"/>
    <property type="match status" value="1"/>
</dbReference>
<dbReference type="InterPro" id="IPR007735">
    <property type="entry name" value="Pecanex_C"/>
</dbReference>
<name>A0A8J8ND29_HALGN</name>
<comment type="caution">
    <text evidence="7">The sequence shown here is derived from an EMBL/GenBank/DDBJ whole genome shotgun (WGS) entry which is preliminary data.</text>
</comment>
<dbReference type="AlphaFoldDB" id="A0A8J8ND29"/>
<keyword evidence="8" id="KW-1185">Reference proteome</keyword>
<reference evidence="7" key="1">
    <citation type="submission" date="2019-06" db="EMBL/GenBank/DDBJ databases">
        <authorList>
            <person name="Zheng W."/>
        </authorList>
    </citation>
    <scope>NUCLEOTIDE SEQUENCE</scope>
    <source>
        <strain evidence="7">QDHG01</strain>
    </source>
</reference>
<dbReference type="PANTHER" id="PTHR12372">
    <property type="entry name" value="PECANEX"/>
    <property type="match status" value="1"/>
</dbReference>
<proteinExistence type="inferred from homology"/>
<dbReference type="Pfam" id="PF05041">
    <property type="entry name" value="Pecanex_C"/>
    <property type="match status" value="1"/>
</dbReference>
<dbReference type="GO" id="GO:0016020">
    <property type="term" value="C:membrane"/>
    <property type="evidence" value="ECO:0007669"/>
    <property type="project" value="UniProtKB-SubCell"/>
</dbReference>
<evidence type="ECO:0000259" key="6">
    <source>
        <dbReference type="Pfam" id="PF05041"/>
    </source>
</evidence>
<dbReference type="OrthoDB" id="313580at2759"/>
<organism evidence="7 8">
    <name type="scientific">Halteria grandinella</name>
    <dbReference type="NCBI Taxonomy" id="5974"/>
    <lineage>
        <taxon>Eukaryota</taxon>
        <taxon>Sar</taxon>
        <taxon>Alveolata</taxon>
        <taxon>Ciliophora</taxon>
        <taxon>Intramacronucleata</taxon>
        <taxon>Spirotrichea</taxon>
        <taxon>Stichotrichia</taxon>
        <taxon>Sporadotrichida</taxon>
        <taxon>Halteriidae</taxon>
        <taxon>Halteria</taxon>
    </lineage>
</organism>
<protein>
    <recommendedName>
        <fullName evidence="6">Pecanex C-terminal domain-containing protein</fullName>
    </recommendedName>
</protein>
<keyword evidence="4" id="KW-1133">Transmembrane helix</keyword>
<evidence type="ECO:0000256" key="5">
    <source>
        <dbReference type="ARBA" id="ARBA00023136"/>
    </source>
</evidence>
<accession>A0A8J8ND29</accession>
<evidence type="ECO:0000313" key="7">
    <source>
        <dbReference type="EMBL" id="TNV72220.1"/>
    </source>
</evidence>
<gene>
    <name evidence="7" type="ORF">FGO68_gene4062</name>
</gene>
<dbReference type="EMBL" id="RRYP01023513">
    <property type="protein sequence ID" value="TNV72220.1"/>
    <property type="molecule type" value="Genomic_DNA"/>
</dbReference>
<sequence length="157" mass="18555">MRYTIQQSLRLAFHYCVEASIMGELEPPTQHEAFESEMSGYEKEWFFAGEDYLWNAAIEKNIPNLERLIEKKGAYFAHRLKYGKAEESRFYVYEFRSEVVRGIWANLNMELLYYTNANDERFSIQAEKDMLRNILVQLAEIPLGYPVYSSGAQVIYY</sequence>
<keyword evidence="5" id="KW-0472">Membrane</keyword>
<keyword evidence="3" id="KW-0812">Transmembrane</keyword>
<dbReference type="InterPro" id="IPR039797">
    <property type="entry name" value="Pecanex"/>
</dbReference>
<evidence type="ECO:0000256" key="2">
    <source>
        <dbReference type="ARBA" id="ARBA00010170"/>
    </source>
</evidence>
<evidence type="ECO:0000256" key="3">
    <source>
        <dbReference type="ARBA" id="ARBA00022692"/>
    </source>
</evidence>
<dbReference type="Proteomes" id="UP000785679">
    <property type="component" value="Unassembled WGS sequence"/>
</dbReference>
<evidence type="ECO:0000256" key="4">
    <source>
        <dbReference type="ARBA" id="ARBA00022989"/>
    </source>
</evidence>
<comment type="similarity">
    <text evidence="2">Belongs to the pecanex family.</text>
</comment>